<accession>A0A139A7Q6</accession>
<dbReference type="SUPFAM" id="SSF54695">
    <property type="entry name" value="POZ domain"/>
    <property type="match status" value="1"/>
</dbReference>
<name>A0A139A7Q6_GONPJ</name>
<dbReference type="InterPro" id="IPR011333">
    <property type="entry name" value="SKP1/BTB/POZ_sf"/>
</dbReference>
<keyword evidence="4" id="KW-1185">Reference proteome</keyword>
<dbReference type="Pfam" id="PF02214">
    <property type="entry name" value="BTB_2"/>
    <property type="match status" value="1"/>
</dbReference>
<evidence type="ECO:0000259" key="2">
    <source>
        <dbReference type="Pfam" id="PF02214"/>
    </source>
</evidence>
<evidence type="ECO:0000256" key="1">
    <source>
        <dbReference type="SAM" id="MobiDB-lite"/>
    </source>
</evidence>
<dbReference type="OMA" id="YHRIRIS"/>
<dbReference type="AlphaFoldDB" id="A0A139A7Q6"/>
<dbReference type="STRING" id="1344416.A0A139A7Q6"/>
<feature type="domain" description="Potassium channel tetramerisation-type BTB" evidence="2">
    <location>
        <begin position="277"/>
        <end position="368"/>
    </location>
</feature>
<evidence type="ECO:0000313" key="3">
    <source>
        <dbReference type="EMBL" id="KXS12708.1"/>
    </source>
</evidence>
<sequence>MLRSFVPQVSLPALPSLGDSVAAVGTSVASRTSRRIDSIQGAYEHAAARVAPYIEAMLAFAFAAFDVVLGLCLLTVEMGWATAKLSGTTAWKVYDVVKRGERRWPPSDATLNSLGAHISQYLIDLTVLISVWAKRSPAPELVTAGAERVLDAWGAMEGRYGIQRRTVDVTQMLVKWGVWLASVVATASVKAALAYQRAPGWTDRDMLRRRTSRRKRHASSSASTPSRPPRGSHRNSGVFPTDPDLGPLPAPSSWSSQLARGLSSLVTTPPPNPYHRIRISVGGHPFSTSLATLRRAPAGSVLSEMVSDSGLRMLPVVDDGAYFIDRDGAQFRHVLNWLRGVDTAGAVEDAQALRELKSEAEWYGLPTLSSHADDLLTSLTQARLNSSSGSRGMTGRAGSWVKQYFTSSGSEAKGK</sequence>
<dbReference type="EMBL" id="KQ965785">
    <property type="protein sequence ID" value="KXS12708.1"/>
    <property type="molecule type" value="Genomic_DNA"/>
</dbReference>
<proteinExistence type="predicted"/>
<feature type="region of interest" description="Disordered" evidence="1">
    <location>
        <begin position="204"/>
        <end position="253"/>
    </location>
</feature>
<protein>
    <recommendedName>
        <fullName evidence="2">Potassium channel tetramerisation-type BTB domain-containing protein</fullName>
    </recommendedName>
</protein>
<dbReference type="PANTHER" id="PTHR14499">
    <property type="entry name" value="POTASSIUM CHANNEL TETRAMERIZATION DOMAIN-CONTAINING"/>
    <property type="match status" value="1"/>
</dbReference>
<dbReference type="Proteomes" id="UP000070544">
    <property type="component" value="Unassembled WGS sequence"/>
</dbReference>
<organism evidence="3 4">
    <name type="scientific">Gonapodya prolifera (strain JEL478)</name>
    <name type="common">Monoblepharis prolifera</name>
    <dbReference type="NCBI Taxonomy" id="1344416"/>
    <lineage>
        <taxon>Eukaryota</taxon>
        <taxon>Fungi</taxon>
        <taxon>Fungi incertae sedis</taxon>
        <taxon>Chytridiomycota</taxon>
        <taxon>Chytridiomycota incertae sedis</taxon>
        <taxon>Monoblepharidomycetes</taxon>
        <taxon>Monoblepharidales</taxon>
        <taxon>Gonapodyaceae</taxon>
        <taxon>Gonapodya</taxon>
    </lineage>
</organism>
<reference evidence="3 4" key="1">
    <citation type="journal article" date="2015" name="Genome Biol. Evol.">
        <title>Phylogenomic analyses indicate that early fungi evolved digesting cell walls of algal ancestors of land plants.</title>
        <authorList>
            <person name="Chang Y."/>
            <person name="Wang S."/>
            <person name="Sekimoto S."/>
            <person name="Aerts A.L."/>
            <person name="Choi C."/>
            <person name="Clum A."/>
            <person name="LaButti K.M."/>
            <person name="Lindquist E.A."/>
            <person name="Yee Ngan C."/>
            <person name="Ohm R.A."/>
            <person name="Salamov A.A."/>
            <person name="Grigoriev I.V."/>
            <person name="Spatafora J.W."/>
            <person name="Berbee M.L."/>
        </authorList>
    </citation>
    <scope>NUCLEOTIDE SEQUENCE [LARGE SCALE GENOMIC DNA]</scope>
    <source>
        <strain evidence="3 4">JEL478</strain>
    </source>
</reference>
<dbReference type="GO" id="GO:0051260">
    <property type="term" value="P:protein homooligomerization"/>
    <property type="evidence" value="ECO:0007669"/>
    <property type="project" value="InterPro"/>
</dbReference>
<evidence type="ECO:0000313" key="4">
    <source>
        <dbReference type="Proteomes" id="UP000070544"/>
    </source>
</evidence>
<dbReference type="OrthoDB" id="2414723at2759"/>
<feature type="compositionally biased region" description="Basic residues" evidence="1">
    <location>
        <begin position="209"/>
        <end position="218"/>
    </location>
</feature>
<gene>
    <name evidence="3" type="ORF">M427DRAFT_157107</name>
</gene>
<dbReference type="Gene3D" id="3.30.710.10">
    <property type="entry name" value="Potassium Channel Kv1.1, Chain A"/>
    <property type="match status" value="1"/>
</dbReference>
<dbReference type="InterPro" id="IPR003131">
    <property type="entry name" value="T1-type_BTB"/>
</dbReference>
<dbReference type="PANTHER" id="PTHR14499:SF136">
    <property type="entry name" value="GH08630P"/>
    <property type="match status" value="1"/>
</dbReference>